<keyword evidence="2" id="KW-1185">Reference proteome</keyword>
<dbReference type="Proteomes" id="UP001057402">
    <property type="component" value="Chromosome 5"/>
</dbReference>
<accession>A0ACB9QR17</accession>
<gene>
    <name evidence="1" type="ORF">MLD38_016606</name>
</gene>
<proteinExistence type="predicted"/>
<protein>
    <submittedName>
        <fullName evidence="1">Uncharacterized protein</fullName>
    </submittedName>
</protein>
<dbReference type="EMBL" id="CM042884">
    <property type="protein sequence ID" value="KAI4367986.1"/>
    <property type="molecule type" value="Genomic_DNA"/>
</dbReference>
<comment type="caution">
    <text evidence="1">The sequence shown here is derived from an EMBL/GenBank/DDBJ whole genome shotgun (WGS) entry which is preliminary data.</text>
</comment>
<organism evidence="1 2">
    <name type="scientific">Melastoma candidum</name>
    <dbReference type="NCBI Taxonomy" id="119954"/>
    <lineage>
        <taxon>Eukaryota</taxon>
        <taxon>Viridiplantae</taxon>
        <taxon>Streptophyta</taxon>
        <taxon>Embryophyta</taxon>
        <taxon>Tracheophyta</taxon>
        <taxon>Spermatophyta</taxon>
        <taxon>Magnoliopsida</taxon>
        <taxon>eudicotyledons</taxon>
        <taxon>Gunneridae</taxon>
        <taxon>Pentapetalae</taxon>
        <taxon>rosids</taxon>
        <taxon>malvids</taxon>
        <taxon>Myrtales</taxon>
        <taxon>Melastomataceae</taxon>
        <taxon>Melastomatoideae</taxon>
        <taxon>Melastomateae</taxon>
        <taxon>Melastoma</taxon>
    </lineage>
</organism>
<evidence type="ECO:0000313" key="2">
    <source>
        <dbReference type="Proteomes" id="UP001057402"/>
    </source>
</evidence>
<sequence length="185" mass="19117">MSASLSWSPAAFRATLPTVKPPPSSSISAARCQFLRPVTDLCPPFSSRFPTEQNSSLRPGIASERRLLRFGCKSQLGELAPVTSAVYGSLLLGGGLFAFGKSGSKGSLAGGCTGAVLMGIAYYLMQASETQQIGYALGFGSSLLFASVFGIRLAATRKLAPAGPLLGLSVLTLVVFASAYLQGTT</sequence>
<name>A0ACB9QR17_9MYRT</name>
<evidence type="ECO:0000313" key="1">
    <source>
        <dbReference type="EMBL" id="KAI4367986.1"/>
    </source>
</evidence>
<reference evidence="2" key="1">
    <citation type="journal article" date="2023" name="Front. Plant Sci.">
        <title>Chromosomal-level genome assembly of Melastoma candidum provides insights into trichome evolution.</title>
        <authorList>
            <person name="Zhong Y."/>
            <person name="Wu W."/>
            <person name="Sun C."/>
            <person name="Zou P."/>
            <person name="Liu Y."/>
            <person name="Dai S."/>
            <person name="Zhou R."/>
        </authorList>
    </citation>
    <scope>NUCLEOTIDE SEQUENCE [LARGE SCALE GENOMIC DNA]</scope>
</reference>